<reference evidence="5" key="3">
    <citation type="submission" date="2015-04" db="UniProtKB">
        <authorList>
            <consortium name="EnsemblPlants"/>
        </authorList>
    </citation>
    <scope>IDENTIFICATION</scope>
    <source>
        <strain evidence="5">cv. Jemalong A17</strain>
    </source>
</reference>
<feature type="chain" id="PRO_5014573379" evidence="1">
    <location>
        <begin position="27"/>
        <end position="60"/>
    </location>
</feature>
<dbReference type="Proteomes" id="UP000265566">
    <property type="component" value="Chromosome 5"/>
</dbReference>
<keyword evidence="1" id="KW-0732">Signal</keyword>
<dbReference type="EnsemblPlants" id="AES99071">
    <property type="protein sequence ID" value="AES99071"/>
    <property type="gene ID" value="MTR_5g076255"/>
</dbReference>
<feature type="domain" description="Late nodulin" evidence="2">
    <location>
        <begin position="1"/>
        <end position="53"/>
    </location>
</feature>
<evidence type="ECO:0000313" key="4">
    <source>
        <dbReference type="EMBL" id="RHN56791.1"/>
    </source>
</evidence>
<reference evidence="3 6" key="1">
    <citation type="journal article" date="2011" name="Nature">
        <title>The Medicago genome provides insight into the evolution of rhizobial symbioses.</title>
        <authorList>
            <person name="Young N.D."/>
            <person name="Debelle F."/>
            <person name="Oldroyd G.E."/>
            <person name="Geurts R."/>
            <person name="Cannon S.B."/>
            <person name="Udvardi M.K."/>
            <person name="Benedito V.A."/>
            <person name="Mayer K.F."/>
            <person name="Gouzy J."/>
            <person name="Schoof H."/>
            <person name="Van de Peer Y."/>
            <person name="Proost S."/>
            <person name="Cook D.R."/>
            <person name="Meyers B.C."/>
            <person name="Spannagl M."/>
            <person name="Cheung F."/>
            <person name="De Mita S."/>
            <person name="Krishnakumar V."/>
            <person name="Gundlach H."/>
            <person name="Zhou S."/>
            <person name="Mudge J."/>
            <person name="Bharti A.K."/>
            <person name="Murray J.D."/>
            <person name="Naoumkina M.A."/>
            <person name="Rosen B."/>
            <person name="Silverstein K.A."/>
            <person name="Tang H."/>
            <person name="Rombauts S."/>
            <person name="Zhao P.X."/>
            <person name="Zhou P."/>
            <person name="Barbe V."/>
            <person name="Bardou P."/>
            <person name="Bechner M."/>
            <person name="Bellec A."/>
            <person name="Berger A."/>
            <person name="Berges H."/>
            <person name="Bidwell S."/>
            <person name="Bisseling T."/>
            <person name="Choisne N."/>
            <person name="Couloux A."/>
            <person name="Denny R."/>
            <person name="Deshpande S."/>
            <person name="Dai X."/>
            <person name="Doyle J.J."/>
            <person name="Dudez A.M."/>
            <person name="Farmer A.D."/>
            <person name="Fouteau S."/>
            <person name="Franken C."/>
            <person name="Gibelin C."/>
            <person name="Gish J."/>
            <person name="Goldstein S."/>
            <person name="Gonzalez A.J."/>
            <person name="Green P.J."/>
            <person name="Hallab A."/>
            <person name="Hartog M."/>
            <person name="Hua A."/>
            <person name="Humphray S.J."/>
            <person name="Jeong D.H."/>
            <person name="Jing Y."/>
            <person name="Jocker A."/>
            <person name="Kenton S.M."/>
            <person name="Kim D.J."/>
            <person name="Klee K."/>
            <person name="Lai H."/>
            <person name="Lang C."/>
            <person name="Lin S."/>
            <person name="Macmil S.L."/>
            <person name="Magdelenat G."/>
            <person name="Matthews L."/>
            <person name="McCorrison J."/>
            <person name="Monaghan E.L."/>
            <person name="Mun J.H."/>
            <person name="Najar F.Z."/>
            <person name="Nicholson C."/>
            <person name="Noirot C."/>
            <person name="O'Bleness M."/>
            <person name="Paule C.R."/>
            <person name="Poulain J."/>
            <person name="Prion F."/>
            <person name="Qin B."/>
            <person name="Qu C."/>
            <person name="Retzel E.F."/>
            <person name="Riddle C."/>
            <person name="Sallet E."/>
            <person name="Samain S."/>
            <person name="Samson N."/>
            <person name="Sanders I."/>
            <person name="Saurat O."/>
            <person name="Scarpelli C."/>
            <person name="Schiex T."/>
            <person name="Segurens B."/>
            <person name="Severin A.J."/>
            <person name="Sherrier D.J."/>
            <person name="Shi R."/>
            <person name="Sims S."/>
            <person name="Singer S.R."/>
            <person name="Sinharoy S."/>
            <person name="Sterck L."/>
            <person name="Viollet A."/>
            <person name="Wang B.B."/>
            <person name="Wang K."/>
            <person name="Wang M."/>
            <person name="Wang X."/>
            <person name="Warfsmann J."/>
            <person name="Weissenbach J."/>
            <person name="White D.D."/>
            <person name="White J.D."/>
            <person name="Wiley G.B."/>
            <person name="Wincker P."/>
            <person name="Xing Y."/>
            <person name="Yang L."/>
            <person name="Yao Z."/>
            <person name="Ying F."/>
            <person name="Zhai J."/>
            <person name="Zhou L."/>
            <person name="Zuber A."/>
            <person name="Denarie J."/>
            <person name="Dixon R.A."/>
            <person name="May G.D."/>
            <person name="Schwartz D.C."/>
            <person name="Rogers J."/>
            <person name="Quetier F."/>
            <person name="Town C.D."/>
            <person name="Roe B.A."/>
        </authorList>
    </citation>
    <scope>NUCLEOTIDE SEQUENCE [LARGE SCALE GENOMIC DNA]</scope>
    <source>
        <strain evidence="3">A17</strain>
        <strain evidence="5 6">cv. Jemalong A17</strain>
    </source>
</reference>
<dbReference type="EMBL" id="PSQE01000005">
    <property type="protein sequence ID" value="RHN56791.1"/>
    <property type="molecule type" value="Genomic_DNA"/>
</dbReference>
<evidence type="ECO:0000313" key="3">
    <source>
        <dbReference type="EMBL" id="AES99071.1"/>
    </source>
</evidence>
<name>G7K5Z0_MEDTR</name>
<dbReference type="PaxDb" id="3880-AES99071"/>
<evidence type="ECO:0000313" key="5">
    <source>
        <dbReference type="EnsemblPlants" id="AES99071"/>
    </source>
</evidence>
<sequence length="60" mass="6841">MAEIIKFVYTMILLLSLFLVTTKVGAYIACQSEIDCPPNYSFLFAIRCIKQKCVTVGRYL</sequence>
<gene>
    <name evidence="3" type="ordered locus">MTR_5g076255</name>
    <name evidence="4" type="ORF">MtrunA17_Chr5g0433281</name>
</gene>
<dbReference type="HOGENOM" id="CLU_181053_1_3_1"/>
<dbReference type="Proteomes" id="UP000002051">
    <property type="component" value="Chromosome 5"/>
</dbReference>
<dbReference type="InterPro" id="IPR009810">
    <property type="entry name" value="Nodulin_late_dom"/>
</dbReference>
<accession>G7K5Z0</accession>
<dbReference type="Pfam" id="PF07127">
    <property type="entry name" value="Nodulin_late"/>
    <property type="match status" value="1"/>
</dbReference>
<organism evidence="3 6">
    <name type="scientific">Medicago truncatula</name>
    <name type="common">Barrel medic</name>
    <name type="synonym">Medicago tribuloides</name>
    <dbReference type="NCBI Taxonomy" id="3880"/>
    <lineage>
        <taxon>Eukaryota</taxon>
        <taxon>Viridiplantae</taxon>
        <taxon>Streptophyta</taxon>
        <taxon>Embryophyta</taxon>
        <taxon>Tracheophyta</taxon>
        <taxon>Spermatophyta</taxon>
        <taxon>Magnoliopsida</taxon>
        <taxon>eudicotyledons</taxon>
        <taxon>Gunneridae</taxon>
        <taxon>Pentapetalae</taxon>
        <taxon>rosids</taxon>
        <taxon>fabids</taxon>
        <taxon>Fabales</taxon>
        <taxon>Fabaceae</taxon>
        <taxon>Papilionoideae</taxon>
        <taxon>50 kb inversion clade</taxon>
        <taxon>NPAAA clade</taxon>
        <taxon>Hologalegina</taxon>
        <taxon>IRL clade</taxon>
        <taxon>Trifolieae</taxon>
        <taxon>Medicago</taxon>
    </lineage>
</organism>
<dbReference type="GO" id="GO:0046872">
    <property type="term" value="F:metal ion binding"/>
    <property type="evidence" value="ECO:0007669"/>
    <property type="project" value="InterPro"/>
</dbReference>
<evidence type="ECO:0000313" key="6">
    <source>
        <dbReference type="Proteomes" id="UP000002051"/>
    </source>
</evidence>
<evidence type="ECO:0000256" key="1">
    <source>
        <dbReference type="SAM" id="SignalP"/>
    </source>
</evidence>
<dbReference type="AlphaFoldDB" id="G7K5Z0"/>
<dbReference type="EMBL" id="CM001221">
    <property type="protein sequence ID" value="AES99071.1"/>
    <property type="molecule type" value="Genomic_DNA"/>
</dbReference>
<protein>
    <submittedName>
        <fullName evidence="3">Nodule Cysteine-Rich (NCR) secreted peptide</fullName>
    </submittedName>
    <submittedName>
        <fullName evidence="4">Putative Late nodulin</fullName>
    </submittedName>
</protein>
<dbReference type="Gramene" id="rna32243">
    <property type="protein sequence ID" value="RHN56791.1"/>
    <property type="gene ID" value="gene32243"/>
</dbReference>
<reference evidence="3 6" key="2">
    <citation type="journal article" date="2014" name="BMC Genomics">
        <title>An improved genome release (version Mt4.0) for the model legume Medicago truncatula.</title>
        <authorList>
            <person name="Tang H."/>
            <person name="Krishnakumar V."/>
            <person name="Bidwell S."/>
            <person name="Rosen B."/>
            <person name="Chan A."/>
            <person name="Zhou S."/>
            <person name="Gentzbittel L."/>
            <person name="Childs K.L."/>
            <person name="Yandell M."/>
            <person name="Gundlach H."/>
            <person name="Mayer K.F."/>
            <person name="Schwartz D.C."/>
            <person name="Town C.D."/>
        </authorList>
    </citation>
    <scope>GENOME REANNOTATION</scope>
    <source>
        <strain evidence="5 6">cv. Jemalong A17</strain>
    </source>
</reference>
<evidence type="ECO:0000259" key="2">
    <source>
        <dbReference type="Pfam" id="PF07127"/>
    </source>
</evidence>
<feature type="signal peptide" evidence="1">
    <location>
        <begin position="1"/>
        <end position="26"/>
    </location>
</feature>
<proteinExistence type="predicted"/>
<keyword evidence="6" id="KW-1185">Reference proteome</keyword>
<reference evidence="4" key="4">
    <citation type="journal article" date="2018" name="Nat. Plants">
        <title>Whole-genome landscape of Medicago truncatula symbiotic genes.</title>
        <authorList>
            <person name="Pecrix Y."/>
            <person name="Gamas P."/>
            <person name="Carrere S."/>
        </authorList>
    </citation>
    <scope>NUCLEOTIDE SEQUENCE</scope>
    <source>
        <tissue evidence="4">Leaves</tissue>
    </source>
</reference>